<organism evidence="4 6">
    <name type="scientific">Dracunculus medinensis</name>
    <name type="common">Guinea worm</name>
    <dbReference type="NCBI Taxonomy" id="318479"/>
    <lineage>
        <taxon>Eukaryota</taxon>
        <taxon>Metazoa</taxon>
        <taxon>Ecdysozoa</taxon>
        <taxon>Nematoda</taxon>
        <taxon>Chromadorea</taxon>
        <taxon>Rhabditida</taxon>
        <taxon>Spirurina</taxon>
        <taxon>Dracunculoidea</taxon>
        <taxon>Dracunculidae</taxon>
        <taxon>Dracunculus</taxon>
    </lineage>
</organism>
<reference evidence="6" key="1">
    <citation type="submission" date="2017-02" db="UniProtKB">
        <authorList>
            <consortium name="WormBaseParasite"/>
        </authorList>
    </citation>
    <scope>IDENTIFICATION</scope>
</reference>
<dbReference type="Proteomes" id="UP000038040">
    <property type="component" value="Unplaced"/>
</dbReference>
<keyword evidence="5" id="KW-1185">Reference proteome</keyword>
<evidence type="ECO:0000313" key="6">
    <source>
        <dbReference type="WBParaSite" id="DME_0000773001-mRNA-1"/>
    </source>
</evidence>
<dbReference type="AlphaFoldDB" id="A0A0N4UJA5"/>
<dbReference type="GO" id="GO:0004222">
    <property type="term" value="F:metalloendopeptidase activity"/>
    <property type="evidence" value="ECO:0007669"/>
    <property type="project" value="InterPro"/>
</dbReference>
<dbReference type="PANTHER" id="PTHR11905">
    <property type="entry name" value="ADAM A DISINTEGRIN AND METALLOPROTEASE DOMAIN"/>
    <property type="match status" value="1"/>
</dbReference>
<dbReference type="STRING" id="318479.A0A0N4UJA5"/>
<gene>
    <name evidence="3" type="ORF">DME_LOCUS1948</name>
</gene>
<dbReference type="SUPFAM" id="SSF55486">
    <property type="entry name" value="Metalloproteases ('zincins'), catalytic domain"/>
    <property type="match status" value="1"/>
</dbReference>
<evidence type="ECO:0000313" key="5">
    <source>
        <dbReference type="Proteomes" id="UP000274756"/>
    </source>
</evidence>
<dbReference type="PANTHER" id="PTHR11905:SF159">
    <property type="entry name" value="ADAM METALLOPROTEASE"/>
    <property type="match status" value="1"/>
</dbReference>
<dbReference type="InterPro" id="IPR001590">
    <property type="entry name" value="Peptidase_M12B"/>
</dbReference>
<comment type="caution">
    <text evidence="1">Lacks conserved residue(s) required for the propagation of feature annotation.</text>
</comment>
<dbReference type="PROSITE" id="PS50215">
    <property type="entry name" value="ADAM_MEPRO"/>
    <property type="match status" value="1"/>
</dbReference>
<dbReference type="Gene3D" id="3.40.390.10">
    <property type="entry name" value="Collagenase (Catalytic Domain)"/>
    <property type="match status" value="1"/>
</dbReference>
<dbReference type="OrthoDB" id="9942326at2759"/>
<dbReference type="InterPro" id="IPR024079">
    <property type="entry name" value="MetalloPept_cat_dom_sf"/>
</dbReference>
<dbReference type="GO" id="GO:0006508">
    <property type="term" value="P:proteolysis"/>
    <property type="evidence" value="ECO:0007669"/>
    <property type="project" value="InterPro"/>
</dbReference>
<dbReference type="Proteomes" id="UP000274756">
    <property type="component" value="Unassembled WGS sequence"/>
</dbReference>
<evidence type="ECO:0000259" key="2">
    <source>
        <dbReference type="PROSITE" id="PS50215"/>
    </source>
</evidence>
<protein>
    <submittedName>
        <fullName evidence="6">Peptidase M12B domain-containing protein</fullName>
    </submittedName>
</protein>
<feature type="domain" description="Peptidase M12B" evidence="2">
    <location>
        <begin position="357"/>
        <end position="559"/>
    </location>
</feature>
<reference evidence="3 5" key="2">
    <citation type="submission" date="2018-11" db="EMBL/GenBank/DDBJ databases">
        <authorList>
            <consortium name="Pathogen Informatics"/>
        </authorList>
    </citation>
    <scope>NUCLEOTIDE SEQUENCE [LARGE SCALE GENOMIC DNA]</scope>
</reference>
<evidence type="ECO:0000313" key="4">
    <source>
        <dbReference type="Proteomes" id="UP000038040"/>
    </source>
</evidence>
<evidence type="ECO:0000313" key="3">
    <source>
        <dbReference type="EMBL" id="VDN51975.1"/>
    </source>
</evidence>
<dbReference type="Pfam" id="PF01421">
    <property type="entry name" value="Reprolysin"/>
    <property type="match status" value="1"/>
</dbReference>
<name>A0A0N4UJA5_DRAME</name>
<proteinExistence type="predicted"/>
<dbReference type="WBParaSite" id="DME_0000773001-mRNA-1">
    <property type="protein sequence ID" value="DME_0000773001-mRNA-1"/>
    <property type="gene ID" value="DME_0000773001"/>
</dbReference>
<dbReference type="EMBL" id="UYYG01000038">
    <property type="protein sequence ID" value="VDN51975.1"/>
    <property type="molecule type" value="Genomic_DNA"/>
</dbReference>
<accession>A0A0N4UJA5</accession>
<sequence>MFIDEYVEREKTFHENLNKFERMNMFGVENVSDVPDYKFVRINKTKLDDGRLKLNFFAWGSEYILMLSPNLHLVSPDLVSSSFRLIVALSFKAAYCFKTSVIRDHNGTHIYNGLPPGIKMEQCNYIGDVVSHVGASAAISDCGDITGTIITENETLILVAIPKRFQIFGIEILYKSNRIHQTLGKTENDKANDSVNQAKAKANGYRRSRRLAKTPFQHASPQKIHSWQNPHQIFFDVFSGAVIGKKSNAYSWPNAYLQPNIYSHPNIYSYPNVYPLPNSYSQSNIHLPSNLQSPNIHSNVQPPSVQAPNIYSLPNVQPPNIHSAPSVQAPNIYSPPNIHSPSIHSSPIHLNKFGQLLTIELAVFVDLQFFSLFEYVFQTDVFAHLYNYSLAYVNNVAYLFANSYLNVHLVITHFELWRTQRHYINSTWLERENAEIFHEAFSKYQQNINPGSKIANADHHYLIHWDHAVLLTGYDLHIDWIGGVKKDLIVEELPMDGDPLAKSVKLKKKFLAKGLGLTLDGKENICRDVGIMSPESLTRKNTWSTCSISEFHHIIERMNSVKGNCLMDQAYWSLYNENRIMPGHRFSADEQCMLYHGKQYKMVLRPGKNISVCIAFIISVS</sequence>
<evidence type="ECO:0000256" key="1">
    <source>
        <dbReference type="PROSITE-ProRule" id="PRU00276"/>
    </source>
</evidence>